<evidence type="ECO:0008006" key="4">
    <source>
        <dbReference type="Google" id="ProtNLM"/>
    </source>
</evidence>
<keyword evidence="1" id="KW-0472">Membrane</keyword>
<evidence type="ECO:0000313" key="2">
    <source>
        <dbReference type="EMBL" id="EPR43189.1"/>
    </source>
</evidence>
<dbReference type="AlphaFoldDB" id="S7V921"/>
<keyword evidence="3" id="KW-1185">Reference proteome</keyword>
<evidence type="ECO:0000313" key="3">
    <source>
        <dbReference type="Proteomes" id="UP000014977"/>
    </source>
</evidence>
<feature type="transmembrane region" description="Helical" evidence="1">
    <location>
        <begin position="76"/>
        <end position="98"/>
    </location>
</feature>
<keyword evidence="1" id="KW-0812">Transmembrane</keyword>
<dbReference type="eggNOG" id="ENOG5032Q4G">
    <property type="taxonomic scope" value="Bacteria"/>
</dbReference>
<dbReference type="RefSeq" id="WP_020875562.1">
    <property type="nucleotide sequence ID" value="NZ_ATHJ01000057.1"/>
</dbReference>
<name>S7V921_DESML</name>
<evidence type="ECO:0000256" key="1">
    <source>
        <dbReference type="SAM" id="Phobius"/>
    </source>
</evidence>
<feature type="transmembrane region" description="Helical" evidence="1">
    <location>
        <begin position="49"/>
        <end position="69"/>
    </location>
</feature>
<dbReference type="EMBL" id="ATHJ01000057">
    <property type="protein sequence ID" value="EPR43189.1"/>
    <property type="molecule type" value="Genomic_DNA"/>
</dbReference>
<sequence length="161" mass="17770">MLLRTWWLVTLLLAALGLIMGGAHVLELPVRMQYEARFYMQVTSTLYRYFGLVGGPIQIFAFFAAVSLAGLLRRRAAVRSTVLGAGCLGLSLVIWFLLVQPVNVAWAEALRAGGGNAIEIYPELRSRWEYGHVAAFIAWFLGFTLLIFGVLQEVESSSTGT</sequence>
<dbReference type="OrthoDB" id="1453741at2"/>
<feature type="transmembrane region" description="Helical" evidence="1">
    <location>
        <begin position="130"/>
        <end position="151"/>
    </location>
</feature>
<accession>S7V921</accession>
<protein>
    <recommendedName>
        <fullName evidence="4">DUF1772 domain-containing protein</fullName>
    </recommendedName>
</protein>
<organism evidence="2 3">
    <name type="scientific">Desulfococcus multivorans DSM 2059</name>
    <dbReference type="NCBI Taxonomy" id="1121405"/>
    <lineage>
        <taxon>Bacteria</taxon>
        <taxon>Pseudomonadati</taxon>
        <taxon>Thermodesulfobacteriota</taxon>
        <taxon>Desulfobacteria</taxon>
        <taxon>Desulfobacterales</taxon>
        <taxon>Desulfococcaceae</taxon>
        <taxon>Desulfococcus</taxon>
    </lineage>
</organism>
<proteinExistence type="predicted"/>
<reference evidence="2 3" key="1">
    <citation type="journal article" date="2013" name="Genome Announc.">
        <title>Draft genome sequences for three mercury-methylating, sulfate-reducing bacteria.</title>
        <authorList>
            <person name="Brown S.D."/>
            <person name="Hurt R.A.Jr."/>
            <person name="Gilmour C.C."/>
            <person name="Elias D.A."/>
        </authorList>
    </citation>
    <scope>NUCLEOTIDE SEQUENCE [LARGE SCALE GENOMIC DNA]</scope>
    <source>
        <strain evidence="2 3">DSM 2059</strain>
    </source>
</reference>
<gene>
    <name evidence="2" type="ORF">dsmv_1215</name>
</gene>
<keyword evidence="1" id="KW-1133">Transmembrane helix</keyword>
<comment type="caution">
    <text evidence="2">The sequence shown here is derived from an EMBL/GenBank/DDBJ whole genome shotgun (WGS) entry which is preliminary data.</text>
</comment>
<dbReference type="Proteomes" id="UP000014977">
    <property type="component" value="Unassembled WGS sequence"/>
</dbReference>